<keyword evidence="3" id="KW-1185">Reference proteome</keyword>
<feature type="transmembrane region" description="Helical" evidence="1">
    <location>
        <begin position="12"/>
        <end position="38"/>
    </location>
</feature>
<dbReference type="PANTHER" id="PTHR30441:SF8">
    <property type="entry name" value="DUF748 DOMAIN-CONTAINING PROTEIN"/>
    <property type="match status" value="1"/>
</dbReference>
<accession>A0A386HKP6</accession>
<gene>
    <name evidence="2" type="ORF">D6B99_00310</name>
</gene>
<dbReference type="AlphaFoldDB" id="A0A386HKP6"/>
<protein>
    <submittedName>
        <fullName evidence="2">Uncharacterized protein</fullName>
    </submittedName>
</protein>
<dbReference type="KEGG" id="ark:D6B99_00310"/>
<organism evidence="2 3">
    <name type="scientific">Arachidicoccus soli</name>
    <dbReference type="NCBI Taxonomy" id="2341117"/>
    <lineage>
        <taxon>Bacteria</taxon>
        <taxon>Pseudomonadati</taxon>
        <taxon>Bacteroidota</taxon>
        <taxon>Chitinophagia</taxon>
        <taxon>Chitinophagales</taxon>
        <taxon>Chitinophagaceae</taxon>
        <taxon>Arachidicoccus</taxon>
    </lineage>
</organism>
<keyword evidence="1" id="KW-0472">Membrane</keyword>
<dbReference type="Proteomes" id="UP000266118">
    <property type="component" value="Chromosome"/>
</dbReference>
<dbReference type="GO" id="GO:0090313">
    <property type="term" value="P:regulation of protein targeting to membrane"/>
    <property type="evidence" value="ECO:0007669"/>
    <property type="project" value="TreeGrafter"/>
</dbReference>
<dbReference type="PANTHER" id="PTHR30441">
    <property type="entry name" value="DUF748 DOMAIN-CONTAINING PROTEIN"/>
    <property type="match status" value="1"/>
</dbReference>
<dbReference type="EMBL" id="CP032489">
    <property type="protein sequence ID" value="AYD46196.1"/>
    <property type="molecule type" value="Genomic_DNA"/>
</dbReference>
<name>A0A386HKP6_9BACT</name>
<proteinExistence type="predicted"/>
<keyword evidence="1" id="KW-1133">Transmembrane helix</keyword>
<dbReference type="GO" id="GO:0005886">
    <property type="term" value="C:plasma membrane"/>
    <property type="evidence" value="ECO:0007669"/>
    <property type="project" value="TreeGrafter"/>
</dbReference>
<dbReference type="OrthoDB" id="596403at2"/>
<evidence type="ECO:0000256" key="1">
    <source>
        <dbReference type="SAM" id="Phobius"/>
    </source>
</evidence>
<evidence type="ECO:0000313" key="2">
    <source>
        <dbReference type="EMBL" id="AYD46196.1"/>
    </source>
</evidence>
<reference evidence="2 3" key="1">
    <citation type="submission" date="2018-09" db="EMBL/GenBank/DDBJ databases">
        <title>Arachidicoccus sp. nov., a bacterium isolated from soil.</title>
        <authorList>
            <person name="Weon H.-Y."/>
            <person name="Kwon S.-W."/>
            <person name="Lee S.A."/>
        </authorList>
    </citation>
    <scope>NUCLEOTIDE SEQUENCE [LARGE SCALE GENOMIC DNA]</scope>
    <source>
        <strain evidence="2 3">KIS59-12</strain>
    </source>
</reference>
<evidence type="ECO:0000313" key="3">
    <source>
        <dbReference type="Proteomes" id="UP000266118"/>
    </source>
</evidence>
<dbReference type="InterPro" id="IPR052894">
    <property type="entry name" value="AsmA-related"/>
</dbReference>
<keyword evidence="1" id="KW-0812">Transmembrane</keyword>
<sequence>MGKTRQSKIIRLFFRTLKILGISIASILILMFLLPMLFPGKITSEIKNFANKKLNAELNFKEANLSFFKHFPSLTLSLKDFCIKGSPPYVQDTLVAANSIGFGINLKTLIFGGNINIDKIYLDNAFMNIMVSPKGEANYNIYVSKNTTASQDSSNTSLHLQQINITNSHLVYNDSSTKILINAIGFNYNGSGNLDQAVFDLQTRANIDSFNLAYDGETYLNNKKVHASLITKINTHSLSLVFAKNDLKINKLPVDFKGRFDFLSNGYNMDFILKSDSSRLNDLFTALPPAYVTWLNKSKVQGVINLLFTLKGKYIASENIKPDMAFNMNIRNGLLNYNQAPISSSNIYLNFQTKMPNLDPEKLEVNLDTLFFNLGSDYVKATLHARGITKPYVNAQVTAKINLEKMFRTLGYNQYDIRGSLDTHLNSKGVYDWQHEKLPIINGVVSLKNGYIKTNYYPNPITAINLMVGIQDEKGTLKDLKIKMDPASFTFEGKPIYVKANLENFDNIAYDIDAKGVLDVGRIYKVFSQKGLDLDGYVDADISLKGTQKDAENGNYNRLNNRGRLLLRNIKTTSDYFPLPFIIKEGLFTFHQEKMQFKNFKAVYGKSDFAMNGYLQNVIAFTLTKKAILKGSFNFNSKYADIDEFMSKSNASKNSDSSNAKKAPTNGVVVIPPNYNLQLKAQVNKLNFQGLQLDTLHGNLTINKGQLHLIQSGFNLIGCHVLMDLLYKNRSSQEAGFDYSIDAQNFDVKKAYQQIKMFRDMATAAKDAEGIISLNYKIAGNLNTKMQPVYPSLTGSGTLTVNKVQMKGFKLFGAVSDKIKTKALDNPNLSEIKINTSIKNSVINIQQFKFKVAGFRPRIEGQTTFDGKLAIKMRLGLPPLGIIGIPLKITGTEEKPKISIGRKIDSLPATYN</sequence>
<dbReference type="RefSeq" id="WP_119983965.1">
    <property type="nucleotide sequence ID" value="NZ_CP032489.1"/>
</dbReference>